<organism evidence="1 2">
    <name type="scientific">Catellatospora citrea</name>
    <dbReference type="NCBI Taxonomy" id="53366"/>
    <lineage>
        <taxon>Bacteria</taxon>
        <taxon>Bacillati</taxon>
        <taxon>Actinomycetota</taxon>
        <taxon>Actinomycetes</taxon>
        <taxon>Micromonosporales</taxon>
        <taxon>Micromonosporaceae</taxon>
        <taxon>Catellatospora</taxon>
    </lineage>
</organism>
<dbReference type="EMBL" id="BONH01000004">
    <property type="protein sequence ID" value="GIF96373.1"/>
    <property type="molecule type" value="Genomic_DNA"/>
</dbReference>
<keyword evidence="2" id="KW-1185">Reference proteome</keyword>
<proteinExistence type="predicted"/>
<evidence type="ECO:0000313" key="2">
    <source>
        <dbReference type="Proteomes" id="UP000659904"/>
    </source>
</evidence>
<sequence>MWAWWLGVVAFGSATVLPLVAAGHIGSAFLALAGLGYAVGLGGALQRRGAEREYAARVARGSAPSWSLLKVEAVELIDDDWPGQVRVRLVDADGRAATFVGKIPIFFEDLTSATPMPAPGHIRCWVRGFALTSSGRQLVVSTAIDSVTSEDGRDEFHVRPDQIEAPHGVWARL</sequence>
<protein>
    <submittedName>
        <fullName evidence="1">Uncharacterized protein</fullName>
    </submittedName>
</protein>
<accession>A0A8J3NXV5</accession>
<dbReference type="Proteomes" id="UP000659904">
    <property type="component" value="Unassembled WGS sequence"/>
</dbReference>
<gene>
    <name evidence="1" type="ORF">Cci01nite_14670</name>
</gene>
<dbReference type="AlphaFoldDB" id="A0A8J3NXV5"/>
<reference evidence="1 2" key="1">
    <citation type="submission" date="2021-01" db="EMBL/GenBank/DDBJ databases">
        <title>Whole genome shotgun sequence of Catellatospora citrea NBRC 14495.</title>
        <authorList>
            <person name="Komaki H."/>
            <person name="Tamura T."/>
        </authorList>
    </citation>
    <scope>NUCLEOTIDE SEQUENCE [LARGE SCALE GENOMIC DNA]</scope>
    <source>
        <strain evidence="1 2">NBRC 14495</strain>
    </source>
</reference>
<evidence type="ECO:0000313" key="1">
    <source>
        <dbReference type="EMBL" id="GIF96373.1"/>
    </source>
</evidence>
<comment type="caution">
    <text evidence="1">The sequence shown here is derived from an EMBL/GenBank/DDBJ whole genome shotgun (WGS) entry which is preliminary data.</text>
</comment>
<name>A0A8J3NXV5_9ACTN</name>